<reference evidence="3" key="1">
    <citation type="submission" date="2018-12" db="EMBL/GenBank/DDBJ databases">
        <title>Tengunoibacter tsumagoiensis gen. nov., sp. nov., Dictyobacter kobayashii sp. nov., D. alpinus sp. nov., and D. joshuensis sp. nov. and description of Dictyobacteraceae fam. nov. within the order Ktedonobacterales isolated from Tengu-no-mugimeshi.</title>
        <authorList>
            <person name="Wang C.M."/>
            <person name="Zheng Y."/>
            <person name="Sakai Y."/>
            <person name="Toyoda A."/>
            <person name="Minakuchi Y."/>
            <person name="Abe K."/>
            <person name="Yokota A."/>
            <person name="Yabe S."/>
        </authorList>
    </citation>
    <scope>NUCLEOTIDE SEQUENCE [LARGE SCALE GENOMIC DNA]</scope>
    <source>
        <strain evidence="3">Uno3</strain>
    </source>
</reference>
<dbReference type="OrthoDB" id="237949at2"/>
<evidence type="ECO:0000259" key="1">
    <source>
        <dbReference type="Pfam" id="PF01074"/>
    </source>
</evidence>
<organism evidence="2 3">
    <name type="scientific">Tengunoibacter tsumagoiensis</name>
    <dbReference type="NCBI Taxonomy" id="2014871"/>
    <lineage>
        <taxon>Bacteria</taxon>
        <taxon>Bacillati</taxon>
        <taxon>Chloroflexota</taxon>
        <taxon>Ktedonobacteria</taxon>
        <taxon>Ktedonobacterales</taxon>
        <taxon>Dictyobacteraceae</taxon>
        <taxon>Tengunoibacter</taxon>
    </lineage>
</organism>
<dbReference type="InterPro" id="IPR000602">
    <property type="entry name" value="Glyco_hydro_38_N"/>
</dbReference>
<dbReference type="AlphaFoldDB" id="A0A402A4I6"/>
<dbReference type="Pfam" id="PF01074">
    <property type="entry name" value="Glyco_hydro_38N"/>
    <property type="match status" value="1"/>
</dbReference>
<dbReference type="CDD" id="cd10791">
    <property type="entry name" value="GH38N_AMII_like_1"/>
    <property type="match status" value="1"/>
</dbReference>
<keyword evidence="3" id="KW-1185">Reference proteome</keyword>
<proteinExistence type="predicted"/>
<comment type="caution">
    <text evidence="2">The sequence shown here is derived from an EMBL/GenBank/DDBJ whole genome shotgun (WGS) entry which is preliminary data.</text>
</comment>
<name>A0A402A4I6_9CHLR</name>
<dbReference type="Gene3D" id="3.20.110.10">
    <property type="entry name" value="Glycoside hydrolase 38, N terminal domain"/>
    <property type="match status" value="1"/>
</dbReference>
<dbReference type="GO" id="GO:0004559">
    <property type="term" value="F:alpha-mannosidase activity"/>
    <property type="evidence" value="ECO:0007669"/>
    <property type="project" value="InterPro"/>
</dbReference>
<dbReference type="InterPro" id="IPR011330">
    <property type="entry name" value="Glyco_hydro/deAcase_b/a-brl"/>
</dbReference>
<dbReference type="Proteomes" id="UP000287352">
    <property type="component" value="Unassembled WGS sequence"/>
</dbReference>
<feature type="domain" description="Glycoside hydrolase family 38 N-terminal" evidence="1">
    <location>
        <begin position="6"/>
        <end position="326"/>
    </location>
</feature>
<evidence type="ECO:0000313" key="3">
    <source>
        <dbReference type="Proteomes" id="UP000287352"/>
    </source>
</evidence>
<gene>
    <name evidence="2" type="ORF">KTT_38810</name>
</gene>
<dbReference type="InterPro" id="IPR027291">
    <property type="entry name" value="Glyco_hydro_38_N_sf"/>
</dbReference>
<protein>
    <recommendedName>
        <fullName evidence="1">Glycoside hydrolase family 38 N-terminal domain-containing protein</fullName>
    </recommendedName>
</protein>
<dbReference type="SUPFAM" id="SSF88713">
    <property type="entry name" value="Glycoside hydrolase/deacetylase"/>
    <property type="match status" value="1"/>
</dbReference>
<accession>A0A402A4I6</accession>
<dbReference type="RefSeq" id="WP_126581503.1">
    <property type="nucleotide sequence ID" value="NZ_BIFR01000001.1"/>
</dbReference>
<dbReference type="EMBL" id="BIFR01000001">
    <property type="protein sequence ID" value="GCE14022.1"/>
    <property type="molecule type" value="Genomic_DNA"/>
</dbReference>
<evidence type="ECO:0000313" key="2">
    <source>
        <dbReference type="EMBL" id="GCE14022.1"/>
    </source>
</evidence>
<sequence>MVRPFTIYVMQSAHTDIGYTHSQEQIMLMYLDHYDHVLELCRKSEHEPIAHRFKWTCETSWQVRHYLEARPEREEEFLYYVRNGQIEITASFLHFTDMVDTDAYRRSLEWVLAYCKQHKLPLRCALHSDINGWPWGLADVLSEANIPYFCSQIHIDSATDPLGKRGSVHYFWLLEQGVDLKQETPFRIPQAFLWQGPQGGKVLHWLGEHYLQGNVLGLSSSKGFAADKTGYFTETDQVTAEELYASAKVEVPRYLERLIEAGYPYDSILLSTGGFYVDNAPPDERWCRIIKQWNKDHEEIQIRTATLGEWFEVLAQKQQESLPTYKVAWPDHWAHGLGSLTTRIAQARRTQRRRADVVKLVDQADSKKAAEYLTTALQQEQLALEHTFNAWSTTARPSSSFNEFVQSTKELNFHRAEFYLDEAVGSALRQIVPESNEQPQLYVGVSRSGDGKRIVHFAADDLQLNPEQQILTDLDGERYPFQRDSQELSRFIAVLPLKERDFSSFSLMTAQTQSVASEARTELSTRGWHVRVDPISGGLLSLKEQVNGKEWVDLHHQHVFGQLVQEAIVHPQGLQMVGNTGRFMALDTASDSLRRRIEPGQVFEYSTLQIIGSPQYRAGSVFDTIQLTGKQTRIGKVQISWRAYHAIPVVELVLDWYKTWSDQPEAAYVAFPFAAQGGQLELETGGGFFQPGSFAEGGQLPGTCSTYYTIQQAARISAASGEQLFWLPLDAPLVMPNEINYARWEATEPWDWNGFLASMPVNHYWHTNFATSQRGYLRLRYRFVSPSALNSADSETIIQTGIPSEAYGWR</sequence>
<dbReference type="GO" id="GO:0006013">
    <property type="term" value="P:mannose metabolic process"/>
    <property type="evidence" value="ECO:0007669"/>
    <property type="project" value="InterPro"/>
</dbReference>